<keyword evidence="3" id="KW-1185">Reference proteome</keyword>
<comment type="caution">
    <text evidence="2">The sequence shown here is derived from an EMBL/GenBank/DDBJ whole genome shotgun (WGS) entry which is preliminary data.</text>
</comment>
<sequence>MNVLNVVFGCALLLVASISLLSVLGQGSLTVTECHRQTISEDVRVVKAYEAISLGCWSPFQNKVRGREGSLVVNWTVEARDQQVVLKEDT</sequence>
<proteinExistence type="predicted"/>
<feature type="chain" id="PRO_5040507401" evidence="1">
    <location>
        <begin position="26"/>
        <end position="90"/>
    </location>
</feature>
<organism evidence="2 3">
    <name type="scientific">Pleuronectes platessa</name>
    <name type="common">European plaice</name>
    <dbReference type="NCBI Taxonomy" id="8262"/>
    <lineage>
        <taxon>Eukaryota</taxon>
        <taxon>Metazoa</taxon>
        <taxon>Chordata</taxon>
        <taxon>Craniata</taxon>
        <taxon>Vertebrata</taxon>
        <taxon>Euteleostomi</taxon>
        <taxon>Actinopterygii</taxon>
        <taxon>Neopterygii</taxon>
        <taxon>Teleostei</taxon>
        <taxon>Neoteleostei</taxon>
        <taxon>Acanthomorphata</taxon>
        <taxon>Carangaria</taxon>
        <taxon>Pleuronectiformes</taxon>
        <taxon>Pleuronectoidei</taxon>
        <taxon>Pleuronectidae</taxon>
        <taxon>Pleuronectes</taxon>
    </lineage>
</organism>
<accession>A0A9N7TPX0</accession>
<reference evidence="2" key="1">
    <citation type="submission" date="2020-03" db="EMBL/GenBank/DDBJ databases">
        <authorList>
            <person name="Weist P."/>
        </authorList>
    </citation>
    <scope>NUCLEOTIDE SEQUENCE</scope>
</reference>
<evidence type="ECO:0000313" key="2">
    <source>
        <dbReference type="EMBL" id="CAB1415994.1"/>
    </source>
</evidence>
<dbReference type="Proteomes" id="UP001153269">
    <property type="component" value="Unassembled WGS sequence"/>
</dbReference>
<evidence type="ECO:0000313" key="3">
    <source>
        <dbReference type="Proteomes" id="UP001153269"/>
    </source>
</evidence>
<dbReference type="AlphaFoldDB" id="A0A9N7TPX0"/>
<gene>
    <name evidence="2" type="ORF">PLEPLA_LOCUS3713</name>
</gene>
<dbReference type="EMBL" id="CADEAL010000183">
    <property type="protein sequence ID" value="CAB1415994.1"/>
    <property type="molecule type" value="Genomic_DNA"/>
</dbReference>
<feature type="signal peptide" evidence="1">
    <location>
        <begin position="1"/>
        <end position="25"/>
    </location>
</feature>
<protein>
    <submittedName>
        <fullName evidence="2">Uncharacterized protein</fullName>
    </submittedName>
</protein>
<keyword evidence="1" id="KW-0732">Signal</keyword>
<name>A0A9N7TPX0_PLEPL</name>
<evidence type="ECO:0000256" key="1">
    <source>
        <dbReference type="SAM" id="SignalP"/>
    </source>
</evidence>